<feature type="chain" id="PRO_5028099144" evidence="1">
    <location>
        <begin position="21"/>
        <end position="172"/>
    </location>
</feature>
<dbReference type="AlphaFoldDB" id="A0A6V7UJR6"/>
<reference evidence="2 3" key="1">
    <citation type="submission" date="2020-08" db="EMBL/GenBank/DDBJ databases">
        <authorList>
            <person name="Koutsovoulos G."/>
            <person name="Danchin GJ E."/>
        </authorList>
    </citation>
    <scope>NUCLEOTIDE SEQUENCE [LARGE SCALE GENOMIC DNA]</scope>
</reference>
<dbReference type="EMBL" id="CAJEWN010000076">
    <property type="protein sequence ID" value="CAD2159710.1"/>
    <property type="molecule type" value="Genomic_DNA"/>
</dbReference>
<sequence length="172" mass="18496">MAIFFTSTLLIISLLGITEGVNTGIPSGSSSSSTGCVTYMGQIEHMPGDSENIQWKENTNGEAHLILKKSIEGLDKVTLIIEGKTCSASLNKPGTCQIDDQAHAGQLIFETAKAKIVVEFGEAQIFSGNMCEIEIMNYARDTYETKIKINGGEFKITPVSAPMPVPCTFKGN</sequence>
<evidence type="ECO:0000313" key="3">
    <source>
        <dbReference type="Proteomes" id="UP000580250"/>
    </source>
</evidence>
<evidence type="ECO:0000256" key="1">
    <source>
        <dbReference type="SAM" id="SignalP"/>
    </source>
</evidence>
<accession>A0A6V7UJR6</accession>
<gene>
    <name evidence="2" type="ORF">MENT_LOCUS13843</name>
</gene>
<name>A0A6V7UJR6_MELEN</name>
<protein>
    <submittedName>
        <fullName evidence="2">Uncharacterized protein</fullName>
    </submittedName>
</protein>
<comment type="caution">
    <text evidence="2">The sequence shown here is derived from an EMBL/GenBank/DDBJ whole genome shotgun (WGS) entry which is preliminary data.</text>
</comment>
<feature type="signal peptide" evidence="1">
    <location>
        <begin position="1"/>
        <end position="20"/>
    </location>
</feature>
<keyword evidence="1" id="KW-0732">Signal</keyword>
<dbReference type="Proteomes" id="UP000580250">
    <property type="component" value="Unassembled WGS sequence"/>
</dbReference>
<proteinExistence type="predicted"/>
<organism evidence="2 3">
    <name type="scientific">Meloidogyne enterolobii</name>
    <name type="common">Root-knot nematode worm</name>
    <name type="synonym">Meloidogyne mayaguensis</name>
    <dbReference type="NCBI Taxonomy" id="390850"/>
    <lineage>
        <taxon>Eukaryota</taxon>
        <taxon>Metazoa</taxon>
        <taxon>Ecdysozoa</taxon>
        <taxon>Nematoda</taxon>
        <taxon>Chromadorea</taxon>
        <taxon>Rhabditida</taxon>
        <taxon>Tylenchina</taxon>
        <taxon>Tylenchomorpha</taxon>
        <taxon>Tylenchoidea</taxon>
        <taxon>Meloidogynidae</taxon>
        <taxon>Meloidogyninae</taxon>
        <taxon>Meloidogyne</taxon>
    </lineage>
</organism>
<evidence type="ECO:0000313" key="2">
    <source>
        <dbReference type="EMBL" id="CAD2159710.1"/>
    </source>
</evidence>